<dbReference type="InterPro" id="IPR035906">
    <property type="entry name" value="MetI-like_sf"/>
</dbReference>
<keyword evidence="3" id="KW-1003">Cell membrane</keyword>
<evidence type="ECO:0000313" key="10">
    <source>
        <dbReference type="Proteomes" id="UP000198397"/>
    </source>
</evidence>
<dbReference type="NCBIfam" id="TIGR01097">
    <property type="entry name" value="PhnE"/>
    <property type="match status" value="1"/>
</dbReference>
<evidence type="ECO:0000256" key="6">
    <source>
        <dbReference type="ARBA" id="ARBA00023136"/>
    </source>
</evidence>
<dbReference type="GO" id="GO:0015416">
    <property type="term" value="F:ABC-type phosphonate transporter activity"/>
    <property type="evidence" value="ECO:0007669"/>
    <property type="project" value="InterPro"/>
</dbReference>
<keyword evidence="4 7" id="KW-0812">Transmembrane</keyword>
<evidence type="ECO:0000256" key="4">
    <source>
        <dbReference type="ARBA" id="ARBA00022692"/>
    </source>
</evidence>
<evidence type="ECO:0000256" key="1">
    <source>
        <dbReference type="ARBA" id="ARBA00004651"/>
    </source>
</evidence>
<keyword evidence="10" id="KW-1185">Reference proteome</keyword>
<feature type="transmembrane region" description="Helical" evidence="7">
    <location>
        <begin position="143"/>
        <end position="167"/>
    </location>
</feature>
<feature type="transmembrane region" description="Helical" evidence="7">
    <location>
        <begin position="257"/>
        <end position="277"/>
    </location>
</feature>
<feature type="domain" description="ABC transmembrane type-1" evidence="8">
    <location>
        <begin position="92"/>
        <end position="274"/>
    </location>
</feature>
<name>A0A238UUF8_HALVU</name>
<feature type="transmembrane region" description="Helical" evidence="7">
    <location>
        <begin position="20"/>
        <end position="39"/>
    </location>
</feature>
<evidence type="ECO:0000256" key="3">
    <source>
        <dbReference type="ARBA" id="ARBA00022475"/>
    </source>
</evidence>
<dbReference type="GO" id="GO:0005886">
    <property type="term" value="C:plasma membrane"/>
    <property type="evidence" value="ECO:0007669"/>
    <property type="project" value="UniProtKB-SubCell"/>
</dbReference>
<proteinExistence type="inferred from homology"/>
<dbReference type="OrthoDB" id="252910at2157"/>
<protein>
    <submittedName>
        <fullName evidence="9">Phosphonate transport system permease protein</fullName>
    </submittedName>
</protein>
<dbReference type="InterPro" id="IPR005769">
    <property type="entry name" value="PhnE/PtxC"/>
</dbReference>
<evidence type="ECO:0000313" key="9">
    <source>
        <dbReference type="EMBL" id="SNR25840.1"/>
    </source>
</evidence>
<gene>
    <name evidence="9" type="ORF">SAMN06264855_101410</name>
</gene>
<dbReference type="PANTHER" id="PTHR30043:SF1">
    <property type="entry name" value="ABC TRANSPORT SYSTEM PERMEASE PROTEIN P69"/>
    <property type="match status" value="1"/>
</dbReference>
<evidence type="ECO:0000259" key="8">
    <source>
        <dbReference type="PROSITE" id="PS50928"/>
    </source>
</evidence>
<dbReference type="Pfam" id="PF00528">
    <property type="entry name" value="BPD_transp_1"/>
    <property type="match status" value="1"/>
</dbReference>
<dbReference type="RefSeq" id="WP_089383366.1">
    <property type="nucleotide sequence ID" value="NZ_FZNQ01000001.1"/>
</dbReference>
<feature type="transmembrane region" description="Helical" evidence="7">
    <location>
        <begin position="232"/>
        <end position="251"/>
    </location>
</feature>
<keyword evidence="6 7" id="KW-0472">Membrane</keyword>
<feature type="transmembrane region" description="Helical" evidence="7">
    <location>
        <begin position="96"/>
        <end position="122"/>
    </location>
</feature>
<dbReference type="CDD" id="cd06261">
    <property type="entry name" value="TM_PBP2"/>
    <property type="match status" value="1"/>
</dbReference>
<dbReference type="InterPro" id="IPR000515">
    <property type="entry name" value="MetI-like"/>
</dbReference>
<evidence type="ECO:0000256" key="5">
    <source>
        <dbReference type="ARBA" id="ARBA00022989"/>
    </source>
</evidence>
<dbReference type="PANTHER" id="PTHR30043">
    <property type="entry name" value="PHOSPHONATES TRANSPORT SYSTEM PERMEASE PROTEIN"/>
    <property type="match status" value="1"/>
</dbReference>
<accession>A0A238UUF8</accession>
<reference evidence="9 10" key="1">
    <citation type="submission" date="2017-06" db="EMBL/GenBank/DDBJ databases">
        <authorList>
            <person name="Kim H.J."/>
            <person name="Triplett B.A."/>
        </authorList>
    </citation>
    <scope>NUCLEOTIDE SEQUENCE [LARGE SCALE GENOMIC DNA]</scope>
    <source>
        <strain evidence="9 10">DSM 8800</strain>
    </source>
</reference>
<dbReference type="PROSITE" id="PS50928">
    <property type="entry name" value="ABC_TM1"/>
    <property type="match status" value="1"/>
</dbReference>
<evidence type="ECO:0000256" key="2">
    <source>
        <dbReference type="ARBA" id="ARBA00022448"/>
    </source>
</evidence>
<dbReference type="AlphaFoldDB" id="A0A238UUF8"/>
<comment type="similarity">
    <text evidence="7">Belongs to the binding-protein-dependent transport system permease family.</text>
</comment>
<dbReference type="Proteomes" id="UP000198397">
    <property type="component" value="Unassembled WGS sequence"/>
</dbReference>
<sequence length="282" mass="30578">MGAARSLEAYETDWSRPTVFYNHTVKWGVYLVTILFLIWNVWEARVSFDRLIYGAGQAGVLLGAFFPPDFGITVTAGGIETSDRFWRIYDGMVETLAMSIVATVAGVLVSIPVAVMGAENLAPRPVYYVGRAIISVTRAIHELIIGIVVVVGFGFGALAGVIALVFATPGFYAKLLAEDLEDIDQSRLEAIRSTGASPLQVLIYGVLPQVLPRVIGLTIYRWDINLRASTILGVVGAGGIGAALLTSFDTYEYDFSMGILLTIIAFVVLGEMLSAYARRRVQ</sequence>
<keyword evidence="2 7" id="KW-0813">Transport</keyword>
<keyword evidence="5 7" id="KW-1133">Transmembrane helix</keyword>
<feature type="transmembrane region" description="Helical" evidence="7">
    <location>
        <begin position="51"/>
        <end position="76"/>
    </location>
</feature>
<dbReference type="SUPFAM" id="SSF161098">
    <property type="entry name" value="MetI-like"/>
    <property type="match status" value="1"/>
</dbReference>
<organism evidence="9 10">
    <name type="scientific">Halorubrum vacuolatum</name>
    <name type="common">Natronobacterium vacuolatum</name>
    <dbReference type="NCBI Taxonomy" id="63740"/>
    <lineage>
        <taxon>Archaea</taxon>
        <taxon>Methanobacteriati</taxon>
        <taxon>Methanobacteriota</taxon>
        <taxon>Stenosarchaea group</taxon>
        <taxon>Halobacteria</taxon>
        <taxon>Halobacteriales</taxon>
        <taxon>Haloferacaceae</taxon>
        <taxon>Halorubrum</taxon>
    </lineage>
</organism>
<dbReference type="EMBL" id="FZNQ01000001">
    <property type="protein sequence ID" value="SNR25840.1"/>
    <property type="molecule type" value="Genomic_DNA"/>
</dbReference>
<comment type="subcellular location">
    <subcellularLocation>
        <location evidence="1 7">Cell membrane</location>
        <topology evidence="1 7">Multi-pass membrane protein</topology>
    </subcellularLocation>
</comment>
<evidence type="ECO:0000256" key="7">
    <source>
        <dbReference type="RuleBase" id="RU363032"/>
    </source>
</evidence>
<dbReference type="Gene3D" id="1.10.3720.10">
    <property type="entry name" value="MetI-like"/>
    <property type="match status" value="1"/>
</dbReference>